<dbReference type="KEGG" id="hro:HELRODRAFT_170143"/>
<dbReference type="CTD" id="20203097"/>
<dbReference type="STRING" id="6412.T1F2P8"/>
<dbReference type="InterPro" id="IPR039986">
    <property type="entry name" value="CFAP210"/>
</dbReference>
<evidence type="ECO:0000256" key="2">
    <source>
        <dbReference type="SAM" id="Coils"/>
    </source>
</evidence>
<dbReference type="PANTHER" id="PTHR28663">
    <property type="entry name" value="COILED-COIL DOMAIN-CONTAINING PROTEIN 173"/>
    <property type="match status" value="1"/>
</dbReference>
<dbReference type="InParanoid" id="T1F2P8"/>
<dbReference type="HOGENOM" id="CLU_036492_1_0_1"/>
<reference evidence="6" key="3">
    <citation type="submission" date="2015-06" db="UniProtKB">
        <authorList>
            <consortium name="EnsemblMetazoa"/>
        </authorList>
    </citation>
    <scope>IDENTIFICATION</scope>
</reference>
<dbReference type="EnsemblMetazoa" id="HelroT170143">
    <property type="protein sequence ID" value="HelroP170143"/>
    <property type="gene ID" value="HelroG170143"/>
</dbReference>
<dbReference type="Pfam" id="PF13868">
    <property type="entry name" value="TPH"/>
    <property type="match status" value="1"/>
</dbReference>
<dbReference type="EMBL" id="KB096183">
    <property type="protein sequence ID" value="ESO07598.1"/>
    <property type="molecule type" value="Genomic_DNA"/>
</dbReference>
<evidence type="ECO:0000313" key="6">
    <source>
        <dbReference type="EnsemblMetazoa" id="HelroP170143"/>
    </source>
</evidence>
<feature type="region of interest" description="Disordered" evidence="3">
    <location>
        <begin position="96"/>
        <end position="117"/>
    </location>
</feature>
<reference evidence="5 7" key="2">
    <citation type="journal article" date="2013" name="Nature">
        <title>Insights into bilaterian evolution from three spiralian genomes.</title>
        <authorList>
            <person name="Simakov O."/>
            <person name="Marletaz F."/>
            <person name="Cho S.J."/>
            <person name="Edsinger-Gonzales E."/>
            <person name="Havlak P."/>
            <person name="Hellsten U."/>
            <person name="Kuo D.H."/>
            <person name="Larsson T."/>
            <person name="Lv J."/>
            <person name="Arendt D."/>
            <person name="Savage R."/>
            <person name="Osoegawa K."/>
            <person name="de Jong P."/>
            <person name="Grimwood J."/>
            <person name="Chapman J.A."/>
            <person name="Shapiro H."/>
            <person name="Aerts A."/>
            <person name="Otillar R.P."/>
            <person name="Terry A.Y."/>
            <person name="Boore J.L."/>
            <person name="Grigoriev I.V."/>
            <person name="Lindberg D.R."/>
            <person name="Seaver E.C."/>
            <person name="Weisblat D.A."/>
            <person name="Putnam N.H."/>
            <person name="Rokhsar D.S."/>
        </authorList>
    </citation>
    <scope>NUCLEOTIDE SEQUENCE</scope>
</reference>
<evidence type="ECO:0000256" key="1">
    <source>
        <dbReference type="ARBA" id="ARBA00023054"/>
    </source>
</evidence>
<proteinExistence type="predicted"/>
<dbReference type="GeneID" id="20203097"/>
<name>T1F2P8_HELRO</name>
<dbReference type="InterPro" id="IPR043597">
    <property type="entry name" value="TPH_dom"/>
</dbReference>
<dbReference type="AlphaFoldDB" id="T1F2P8"/>
<gene>
    <name evidence="6" type="primary">20203097</name>
    <name evidence="5" type="ORF">HELRODRAFT_170143</name>
</gene>
<dbReference type="OrthoDB" id="331765at2759"/>
<dbReference type="eggNOG" id="ENOG502QPZ3">
    <property type="taxonomic scope" value="Eukaryota"/>
</dbReference>
<organism evidence="6 7">
    <name type="scientific">Helobdella robusta</name>
    <name type="common">Californian leech</name>
    <dbReference type="NCBI Taxonomy" id="6412"/>
    <lineage>
        <taxon>Eukaryota</taxon>
        <taxon>Metazoa</taxon>
        <taxon>Spiralia</taxon>
        <taxon>Lophotrochozoa</taxon>
        <taxon>Annelida</taxon>
        <taxon>Clitellata</taxon>
        <taxon>Hirudinea</taxon>
        <taxon>Rhynchobdellida</taxon>
        <taxon>Glossiphoniidae</taxon>
        <taxon>Helobdella</taxon>
    </lineage>
</organism>
<feature type="domain" description="Trichohyalin-plectin-homology" evidence="4">
    <location>
        <begin position="140"/>
        <end position="472"/>
    </location>
</feature>
<keyword evidence="1 2" id="KW-0175">Coiled coil</keyword>
<dbReference type="GO" id="GO:0005879">
    <property type="term" value="C:axonemal microtubule"/>
    <property type="evidence" value="ECO:0000318"/>
    <property type="project" value="GO_Central"/>
</dbReference>
<accession>T1F2P8</accession>
<dbReference type="OMA" id="EMHFRSQ"/>
<evidence type="ECO:0000256" key="3">
    <source>
        <dbReference type="SAM" id="MobiDB-lite"/>
    </source>
</evidence>
<protein>
    <recommendedName>
        <fullName evidence="4">Trichohyalin-plectin-homology domain-containing protein</fullName>
    </recommendedName>
</protein>
<keyword evidence="7" id="KW-1185">Reference proteome</keyword>
<reference evidence="7" key="1">
    <citation type="submission" date="2012-12" db="EMBL/GenBank/DDBJ databases">
        <authorList>
            <person name="Hellsten U."/>
            <person name="Grimwood J."/>
            <person name="Chapman J.A."/>
            <person name="Shapiro H."/>
            <person name="Aerts A."/>
            <person name="Otillar R.P."/>
            <person name="Terry A.Y."/>
            <person name="Boore J.L."/>
            <person name="Simakov O."/>
            <person name="Marletaz F."/>
            <person name="Cho S.-J."/>
            <person name="Edsinger-Gonzales E."/>
            <person name="Havlak P."/>
            <person name="Kuo D.-H."/>
            <person name="Larsson T."/>
            <person name="Lv J."/>
            <person name="Arendt D."/>
            <person name="Savage R."/>
            <person name="Osoegawa K."/>
            <person name="de Jong P."/>
            <person name="Lindberg D.R."/>
            <person name="Seaver E.C."/>
            <person name="Weisblat D.A."/>
            <person name="Putnam N.H."/>
            <person name="Grigoriev I.V."/>
            <person name="Rokhsar D.S."/>
        </authorList>
    </citation>
    <scope>NUCLEOTIDE SEQUENCE</scope>
</reference>
<dbReference type="Proteomes" id="UP000015101">
    <property type="component" value="Unassembled WGS sequence"/>
</dbReference>
<evidence type="ECO:0000313" key="5">
    <source>
        <dbReference type="EMBL" id="ESO07598.1"/>
    </source>
</evidence>
<feature type="coiled-coil region" evidence="2">
    <location>
        <begin position="207"/>
        <end position="415"/>
    </location>
</feature>
<evidence type="ECO:0000313" key="7">
    <source>
        <dbReference type="Proteomes" id="UP000015101"/>
    </source>
</evidence>
<dbReference type="PANTHER" id="PTHR28663:SF1">
    <property type="entry name" value="CILIA- AND FLAGELLA- ASSOCIATED PROTEIN 210"/>
    <property type="match status" value="1"/>
</dbReference>
<sequence>MERMVRMVKVNGKFNKSIIKLDSWHLVLHLSCCLATNAKRHQLKERSLVLTKNDLGRLEKQLNMKNVALEKTRKQLEERQRLHELSLQQGLRQKKLEARKQREEDEERERRQVDAEEAKYQAQQRKITIEKAKKEQFFHTDKVKKLHSALLLTEVLKERENQIEIKRNLDCYVKHHEQVSAEQMRKEYEEFMENEKSKFTLQRQINKETFEIQKLQMGEKLKKIEEEKKELEKEANELQQVTETFNKQIKKIKEMKRLTSEQQKRDNLKQMELNKEKLLKELERDEKENENLRNFAITKQKIMRTRAEKEIQLRREKQENLEKIIEHMTEHQKMKAEDDEEHIKRVLQEEERKVQLRESEVKEKQLQIKESIEKHRVEQEKVKLAENLRKKEEELAFLRLEAENDEIKLRNETRKKQLQQEKAIQLKNFHKSQVNERLALEKLKRDREYEEERKNMQLNVEREKNFQEYATLVIADCENKGRSTKLLKNMLAKEGNIIDDNNRLIGQINEKHYYKSSDLKGNFLPKFQNHVTDDTKRYQNGSIANDKKLGLVW</sequence>
<dbReference type="RefSeq" id="XP_009014209.1">
    <property type="nucleotide sequence ID" value="XM_009015961.1"/>
</dbReference>
<dbReference type="EMBL" id="AMQM01003482">
    <property type="status" value="NOT_ANNOTATED_CDS"/>
    <property type="molecule type" value="Genomic_DNA"/>
</dbReference>
<evidence type="ECO:0000259" key="4">
    <source>
        <dbReference type="Pfam" id="PF13868"/>
    </source>
</evidence>